<dbReference type="Gene3D" id="1.10.940.10">
    <property type="entry name" value="NusB-like"/>
    <property type="match status" value="1"/>
</dbReference>
<dbReference type="GO" id="GO:0006353">
    <property type="term" value="P:DNA-templated transcription termination"/>
    <property type="evidence" value="ECO:0007669"/>
    <property type="project" value="UniProtKB-UniRule"/>
</dbReference>
<reference evidence="8 9" key="1">
    <citation type="submission" date="2017-10" db="EMBL/GenBank/DDBJ databases">
        <title>Sequencing the genomes of 1000 actinobacteria strains.</title>
        <authorList>
            <person name="Klenk H.-P."/>
        </authorList>
    </citation>
    <scope>NUCLEOTIDE SEQUENCE [LARGE SCALE GENOMIC DNA]</scope>
    <source>
        <strain evidence="8 9">DSM 21798</strain>
    </source>
</reference>
<gene>
    <name evidence="6" type="primary">nusB</name>
    <name evidence="8" type="ORF">ATJ78_2278</name>
</gene>
<dbReference type="OrthoDB" id="3528057at2"/>
<evidence type="ECO:0000256" key="1">
    <source>
        <dbReference type="ARBA" id="ARBA00005952"/>
    </source>
</evidence>
<comment type="function">
    <text evidence="6">Involved in transcription antitermination. Required for transcription of ribosomal RNA (rRNA) genes. Binds specifically to the boxA antiterminator sequence of the ribosomal RNA (rrn) operons.</text>
</comment>
<comment type="similarity">
    <text evidence="1 6">Belongs to the NusB family.</text>
</comment>
<name>A0A2A9DXJ6_9MICO</name>
<dbReference type="AlphaFoldDB" id="A0A2A9DXJ6"/>
<protein>
    <recommendedName>
        <fullName evidence="6">Transcription antitermination protein NusB</fullName>
    </recommendedName>
    <alternativeName>
        <fullName evidence="6">Antitermination factor NusB</fullName>
    </alternativeName>
</protein>
<keyword evidence="5 6" id="KW-0804">Transcription</keyword>
<dbReference type="GO" id="GO:0003723">
    <property type="term" value="F:RNA binding"/>
    <property type="evidence" value="ECO:0007669"/>
    <property type="project" value="UniProtKB-UniRule"/>
</dbReference>
<dbReference type="PANTHER" id="PTHR11078">
    <property type="entry name" value="N UTILIZATION SUBSTANCE PROTEIN B-RELATED"/>
    <property type="match status" value="1"/>
</dbReference>
<dbReference type="Pfam" id="PF01029">
    <property type="entry name" value="NusB"/>
    <property type="match status" value="1"/>
</dbReference>
<keyword evidence="3 6" id="KW-0694">RNA-binding</keyword>
<keyword evidence="2 6" id="KW-0889">Transcription antitermination</keyword>
<dbReference type="GO" id="GO:0031564">
    <property type="term" value="P:transcription antitermination"/>
    <property type="evidence" value="ECO:0007669"/>
    <property type="project" value="UniProtKB-KW"/>
</dbReference>
<evidence type="ECO:0000256" key="4">
    <source>
        <dbReference type="ARBA" id="ARBA00023015"/>
    </source>
</evidence>
<keyword evidence="4 6" id="KW-0805">Transcription regulation</keyword>
<dbReference type="PANTHER" id="PTHR11078:SF3">
    <property type="entry name" value="ANTITERMINATION NUSB DOMAIN-CONTAINING PROTEIN"/>
    <property type="match status" value="1"/>
</dbReference>
<dbReference type="Proteomes" id="UP000221369">
    <property type="component" value="Unassembled WGS sequence"/>
</dbReference>
<accession>A0A2A9DXJ6</accession>
<dbReference type="EMBL" id="PDJE01000001">
    <property type="protein sequence ID" value="PFG31313.1"/>
    <property type="molecule type" value="Genomic_DNA"/>
</dbReference>
<evidence type="ECO:0000313" key="9">
    <source>
        <dbReference type="Proteomes" id="UP000221369"/>
    </source>
</evidence>
<evidence type="ECO:0000259" key="7">
    <source>
        <dbReference type="Pfam" id="PF01029"/>
    </source>
</evidence>
<evidence type="ECO:0000256" key="3">
    <source>
        <dbReference type="ARBA" id="ARBA00022884"/>
    </source>
</evidence>
<evidence type="ECO:0000256" key="6">
    <source>
        <dbReference type="HAMAP-Rule" id="MF_00073"/>
    </source>
</evidence>
<keyword evidence="9" id="KW-1185">Reference proteome</keyword>
<dbReference type="InterPro" id="IPR006027">
    <property type="entry name" value="NusB_RsmB_TIM44"/>
</dbReference>
<evidence type="ECO:0000313" key="8">
    <source>
        <dbReference type="EMBL" id="PFG31313.1"/>
    </source>
</evidence>
<dbReference type="RefSeq" id="WP_098407679.1">
    <property type="nucleotide sequence ID" value="NZ_PDJE01000001.1"/>
</dbReference>
<sequence>MSARSKARKRAIDILYSADVRQQDVREALSAEAQRAASEPAREASWLYARDIVDGVIETRAEIDEQIETYAQGWTIARMPAVDRAILRIGVWEILHNDEVPTGVAINEAVESAKTLSTDESAGFVNGLLGKIAEAAGSV</sequence>
<proteinExistence type="inferred from homology"/>
<dbReference type="SUPFAM" id="SSF48013">
    <property type="entry name" value="NusB-like"/>
    <property type="match status" value="1"/>
</dbReference>
<dbReference type="InterPro" id="IPR035926">
    <property type="entry name" value="NusB-like_sf"/>
</dbReference>
<evidence type="ECO:0000256" key="2">
    <source>
        <dbReference type="ARBA" id="ARBA00022814"/>
    </source>
</evidence>
<dbReference type="InterPro" id="IPR011605">
    <property type="entry name" value="NusB_fam"/>
</dbReference>
<comment type="caution">
    <text evidence="8">The sequence shown here is derived from an EMBL/GenBank/DDBJ whole genome shotgun (WGS) entry which is preliminary data.</text>
</comment>
<dbReference type="GO" id="GO:0005829">
    <property type="term" value="C:cytosol"/>
    <property type="evidence" value="ECO:0007669"/>
    <property type="project" value="TreeGrafter"/>
</dbReference>
<feature type="domain" description="NusB/RsmB/TIM44" evidence="7">
    <location>
        <begin position="6"/>
        <end position="133"/>
    </location>
</feature>
<dbReference type="NCBIfam" id="TIGR01951">
    <property type="entry name" value="nusB"/>
    <property type="match status" value="1"/>
</dbReference>
<evidence type="ECO:0000256" key="5">
    <source>
        <dbReference type="ARBA" id="ARBA00023163"/>
    </source>
</evidence>
<dbReference type="HAMAP" id="MF_00073">
    <property type="entry name" value="NusB"/>
    <property type="match status" value="1"/>
</dbReference>
<organism evidence="8 9">
    <name type="scientific">Paramicrobacterium agarici</name>
    <dbReference type="NCBI Taxonomy" id="630514"/>
    <lineage>
        <taxon>Bacteria</taxon>
        <taxon>Bacillati</taxon>
        <taxon>Actinomycetota</taxon>
        <taxon>Actinomycetes</taxon>
        <taxon>Micrococcales</taxon>
        <taxon>Microbacteriaceae</taxon>
        <taxon>Paramicrobacterium</taxon>
    </lineage>
</organism>